<feature type="chain" id="PRO_5047027978" evidence="1">
    <location>
        <begin position="23"/>
        <end position="90"/>
    </location>
</feature>
<proteinExistence type="predicted"/>
<evidence type="ECO:0000313" key="2">
    <source>
        <dbReference type="EMBL" id="MFC3713424.1"/>
    </source>
</evidence>
<dbReference type="EMBL" id="JBHRXV010000011">
    <property type="protein sequence ID" value="MFC3713424.1"/>
    <property type="molecule type" value="Genomic_DNA"/>
</dbReference>
<feature type="signal peptide" evidence="1">
    <location>
        <begin position="1"/>
        <end position="22"/>
    </location>
</feature>
<gene>
    <name evidence="2" type="ORF">ACFOMD_12630</name>
</gene>
<evidence type="ECO:0000313" key="3">
    <source>
        <dbReference type="Proteomes" id="UP001595615"/>
    </source>
</evidence>
<evidence type="ECO:0000256" key="1">
    <source>
        <dbReference type="SAM" id="SignalP"/>
    </source>
</evidence>
<keyword evidence="1" id="KW-0732">Signal</keyword>
<protein>
    <submittedName>
        <fullName evidence="2">Uncharacterized protein</fullName>
    </submittedName>
</protein>
<dbReference type="RefSeq" id="WP_380861906.1">
    <property type="nucleotide sequence ID" value="NZ_JBHRXV010000011.1"/>
</dbReference>
<reference evidence="3" key="1">
    <citation type="journal article" date="2019" name="Int. J. Syst. Evol. Microbiol.">
        <title>The Global Catalogue of Microorganisms (GCM) 10K type strain sequencing project: providing services to taxonomists for standard genome sequencing and annotation.</title>
        <authorList>
            <consortium name="The Broad Institute Genomics Platform"/>
            <consortium name="The Broad Institute Genome Sequencing Center for Infectious Disease"/>
            <person name="Wu L."/>
            <person name="Ma J."/>
        </authorList>
    </citation>
    <scope>NUCLEOTIDE SEQUENCE [LARGE SCALE GENOMIC DNA]</scope>
    <source>
        <strain evidence="3">KCTC 42644</strain>
    </source>
</reference>
<name>A0ABV7XDR7_9SPHN</name>
<accession>A0ABV7XDR7</accession>
<keyword evidence="3" id="KW-1185">Reference proteome</keyword>
<organism evidence="2 3">
    <name type="scientific">Sphingoaurantiacus capsulatus</name>
    <dbReference type="NCBI Taxonomy" id="1771310"/>
    <lineage>
        <taxon>Bacteria</taxon>
        <taxon>Pseudomonadati</taxon>
        <taxon>Pseudomonadota</taxon>
        <taxon>Alphaproteobacteria</taxon>
        <taxon>Sphingomonadales</taxon>
        <taxon>Sphingosinicellaceae</taxon>
        <taxon>Sphingoaurantiacus</taxon>
    </lineage>
</organism>
<dbReference type="Proteomes" id="UP001595615">
    <property type="component" value="Unassembled WGS sequence"/>
</dbReference>
<comment type="caution">
    <text evidence="2">The sequence shown here is derived from an EMBL/GenBank/DDBJ whole genome shotgun (WGS) entry which is preliminary data.</text>
</comment>
<sequence>MRFKALMLVPVAAALLGAPAVAQTPAPAAAPATAQADPMDEVVCKREGETGSLVKKKKKVCATRRQWEVVASKSREALDQGQMSGSSSGQ</sequence>